<dbReference type="SMART" id="SM00564">
    <property type="entry name" value="PQQ"/>
    <property type="match status" value="4"/>
</dbReference>
<evidence type="ECO:0000259" key="5">
    <source>
        <dbReference type="Pfam" id="PF01011"/>
    </source>
</evidence>
<proteinExistence type="inferred from homology"/>
<dbReference type="PANTHER" id="PTHR32303:SF4">
    <property type="entry name" value="QUINOPROTEIN GLUCOSE DEHYDROGENASE"/>
    <property type="match status" value="1"/>
</dbReference>
<dbReference type="NCBIfam" id="TIGR03074">
    <property type="entry name" value="PQQ_membr_DH"/>
    <property type="match status" value="1"/>
</dbReference>
<gene>
    <name evidence="6" type="ORF">IQ782_24635</name>
</gene>
<evidence type="ECO:0000313" key="6">
    <source>
        <dbReference type="EMBL" id="MBE9640046.1"/>
    </source>
</evidence>
<dbReference type="EC" id="1.1.-.-" evidence="6"/>
<reference evidence="6 7" key="1">
    <citation type="journal article" date="2021" name="Int. J. Syst. Evol. Microbiol.">
        <title>Salipiger mangrovisoli sp. nov., isolated from mangrove soil and the proposal for the reclassification of Paraphaeobacter pallidus as Salipiger pallidus comb. nov.</title>
        <authorList>
            <person name="Du J."/>
            <person name="Liu Y."/>
            <person name="Pei T."/>
            <person name="Deng M.R."/>
            <person name="Zhu H."/>
        </authorList>
    </citation>
    <scope>NUCLEOTIDE SEQUENCE [LARGE SCALE GENOMIC DNA]</scope>
    <source>
        <strain evidence="6 7">6D45A</strain>
    </source>
</reference>
<keyword evidence="7" id="KW-1185">Reference proteome</keyword>
<evidence type="ECO:0000313" key="7">
    <source>
        <dbReference type="Proteomes" id="UP000607796"/>
    </source>
</evidence>
<evidence type="ECO:0000256" key="2">
    <source>
        <dbReference type="ARBA" id="ARBA00008156"/>
    </source>
</evidence>
<sequence>MKFLRWCFAAILAVAALYLVVLGAKLAGAGGSWYYALTGLGYLVAAYLIARQDRRGAGVVLALLLVTLIWSFWEVGTDYWGWFPRLLAPLGFAIAAALLFSSRFDKVGKGLLAAGVVGILAFGGFLARGFINVPYVSPNDPGEFVVAESDNAPLNWTAYSRDTMGTRYSPFTQINRENVGSLELAWTYETGRDETNPWKVDQNTPLQIDNTLYSCTPENVIHAIDATTGEGKWTYDPKADAVGFLRCRGLGYHLDADTPEDAPCHERIIGNTIDARLFELDAATGALCEDFGTNGEVDLRDRMVETGPQYYFQTSAPLVANDKIIVGGWIADNQAIGEPSGAVRAFDVRSGALLWAWDPGAPETTAEPTGDETTYTLGTPNMWTHAAYDPELDMIYAPMGSAGTDYWLADRPEQSRPYNTAIVALNGATGRPVWHYQTVHDDLWDLDLPSQPALIDMKNDAGEMVPALVLLTKRGEIFTFDRRDGTTLTEIEERPVATTGGAPDITPAPTQPYSVGMPNFSIGELTEAKSWGMTMFDQLTCRIAFRQQRWDGEFTPPGTDWALEYPAPSGGFNWGSASYDPVNRLLFVNDMQMVYAHRLIPREEYTEITKTRDATPDGHSLAPMQGTPYGHELRMWASALGVPCTQPPLGTVTAIDMDTREIAWQVASGTASELGPLGMKLGLPMTMGMPSYAGTTVTAGGLVFFAGTQDYFLRAYDAATGEELLKMPLPVGASATPMVYVSPENGKEYVLLSVGGSAQSPVTGDYLMAFTLPD</sequence>
<dbReference type="PANTHER" id="PTHR32303">
    <property type="entry name" value="QUINOPROTEIN ALCOHOL DEHYDROGENASE (CYTOCHROME C)"/>
    <property type="match status" value="1"/>
</dbReference>
<dbReference type="EMBL" id="JADFFK010000025">
    <property type="protein sequence ID" value="MBE9640046.1"/>
    <property type="molecule type" value="Genomic_DNA"/>
</dbReference>
<feature type="transmembrane region" description="Helical" evidence="4">
    <location>
        <begin position="79"/>
        <end position="99"/>
    </location>
</feature>
<dbReference type="InterPro" id="IPR017511">
    <property type="entry name" value="PQQ_mDH"/>
</dbReference>
<dbReference type="Proteomes" id="UP000607796">
    <property type="component" value="Unassembled WGS sequence"/>
</dbReference>
<dbReference type="InterPro" id="IPR011047">
    <property type="entry name" value="Quinoprotein_ADH-like_sf"/>
</dbReference>
<protein>
    <submittedName>
        <fullName evidence="6">Membrane-bound PQQ-dependent dehydrogenase, glucose/quinate/shikimate family</fullName>
        <ecNumber evidence="6">1.1.-.-</ecNumber>
    </submittedName>
</protein>
<dbReference type="InterPro" id="IPR002372">
    <property type="entry name" value="PQQ_rpt_dom"/>
</dbReference>
<dbReference type="Gene3D" id="2.140.10.10">
    <property type="entry name" value="Quinoprotein alcohol dehydrogenase-like superfamily"/>
    <property type="match status" value="1"/>
</dbReference>
<dbReference type="RefSeq" id="WP_194137321.1">
    <property type="nucleotide sequence ID" value="NZ_JADFFK010000025.1"/>
</dbReference>
<keyword evidence="4" id="KW-0472">Membrane</keyword>
<dbReference type="Pfam" id="PF01011">
    <property type="entry name" value="PQQ"/>
    <property type="match status" value="1"/>
</dbReference>
<dbReference type="GO" id="GO:0016491">
    <property type="term" value="F:oxidoreductase activity"/>
    <property type="evidence" value="ECO:0007669"/>
    <property type="project" value="UniProtKB-KW"/>
</dbReference>
<evidence type="ECO:0000256" key="4">
    <source>
        <dbReference type="SAM" id="Phobius"/>
    </source>
</evidence>
<name>A0ABR9X9D2_9RHOB</name>
<feature type="transmembrane region" description="Helical" evidence="4">
    <location>
        <begin position="33"/>
        <end position="50"/>
    </location>
</feature>
<dbReference type="InterPro" id="IPR018391">
    <property type="entry name" value="PQQ_b-propeller_rpt"/>
</dbReference>
<feature type="transmembrane region" description="Helical" evidence="4">
    <location>
        <begin position="57"/>
        <end position="73"/>
    </location>
</feature>
<keyword evidence="3 6" id="KW-0560">Oxidoreductase</keyword>
<keyword evidence="4" id="KW-1133">Transmembrane helix</keyword>
<dbReference type="SUPFAM" id="SSF50998">
    <property type="entry name" value="Quinoprotein alcohol dehydrogenase-like"/>
    <property type="match status" value="1"/>
</dbReference>
<organism evidence="6 7">
    <name type="scientific">Salipiger mangrovisoli</name>
    <dbReference type="NCBI Taxonomy" id="2865933"/>
    <lineage>
        <taxon>Bacteria</taxon>
        <taxon>Pseudomonadati</taxon>
        <taxon>Pseudomonadota</taxon>
        <taxon>Alphaproteobacteria</taxon>
        <taxon>Rhodobacterales</taxon>
        <taxon>Roseobacteraceae</taxon>
        <taxon>Salipiger</taxon>
    </lineage>
</organism>
<dbReference type="CDD" id="cd10280">
    <property type="entry name" value="PQQ_mGDH"/>
    <property type="match status" value="1"/>
</dbReference>
<comment type="similarity">
    <text evidence="2">Belongs to the bacterial PQQ dehydrogenase family.</text>
</comment>
<feature type="domain" description="Pyrrolo-quinoline quinone repeat" evidence="5">
    <location>
        <begin position="156"/>
        <end position="750"/>
    </location>
</feature>
<comment type="caution">
    <text evidence="6">The sequence shown here is derived from an EMBL/GenBank/DDBJ whole genome shotgun (WGS) entry which is preliminary data.</text>
</comment>
<evidence type="ECO:0000256" key="1">
    <source>
        <dbReference type="ARBA" id="ARBA00001931"/>
    </source>
</evidence>
<comment type="cofactor">
    <cofactor evidence="1">
        <name>pyrroloquinoline quinone</name>
        <dbReference type="ChEBI" id="CHEBI:58442"/>
    </cofactor>
</comment>
<keyword evidence="4" id="KW-0812">Transmembrane</keyword>
<accession>A0ABR9X9D2</accession>
<evidence type="ECO:0000256" key="3">
    <source>
        <dbReference type="ARBA" id="ARBA00023002"/>
    </source>
</evidence>
<feature type="transmembrane region" description="Helical" evidence="4">
    <location>
        <begin position="111"/>
        <end position="131"/>
    </location>
</feature>